<dbReference type="EMBL" id="BMTF01000027">
    <property type="protein sequence ID" value="GGV94251.1"/>
    <property type="molecule type" value="Genomic_DNA"/>
</dbReference>
<name>A0ABQ2W6M9_9ACTN</name>
<evidence type="ECO:0000313" key="2">
    <source>
        <dbReference type="Proteomes" id="UP000660675"/>
    </source>
</evidence>
<keyword evidence="2" id="KW-1185">Reference proteome</keyword>
<evidence type="ECO:0000313" key="1">
    <source>
        <dbReference type="EMBL" id="GGV94251.1"/>
    </source>
</evidence>
<gene>
    <name evidence="1" type="ORF">GCM10015535_59190</name>
</gene>
<sequence>MGAFRPAWALYGHASQTGRTVSALPAQLRRSLAWDQGSEMHLDKDFSIATDGARTALGLP</sequence>
<proteinExistence type="predicted"/>
<dbReference type="Proteomes" id="UP000660675">
    <property type="component" value="Unassembled WGS sequence"/>
</dbReference>
<comment type="caution">
    <text evidence="1">The sequence shown here is derived from an EMBL/GenBank/DDBJ whole genome shotgun (WGS) entry which is preliminary data.</text>
</comment>
<organism evidence="1 2">
    <name type="scientific">Streptomyces gelaticus</name>
    <dbReference type="NCBI Taxonomy" id="285446"/>
    <lineage>
        <taxon>Bacteria</taxon>
        <taxon>Bacillati</taxon>
        <taxon>Actinomycetota</taxon>
        <taxon>Actinomycetes</taxon>
        <taxon>Kitasatosporales</taxon>
        <taxon>Streptomycetaceae</taxon>
        <taxon>Streptomyces</taxon>
    </lineage>
</organism>
<protein>
    <submittedName>
        <fullName evidence="1">Uncharacterized protein</fullName>
    </submittedName>
</protein>
<reference evidence="2" key="1">
    <citation type="journal article" date="2019" name="Int. J. Syst. Evol. Microbiol.">
        <title>The Global Catalogue of Microorganisms (GCM) 10K type strain sequencing project: providing services to taxonomists for standard genome sequencing and annotation.</title>
        <authorList>
            <consortium name="The Broad Institute Genomics Platform"/>
            <consortium name="The Broad Institute Genome Sequencing Center for Infectious Disease"/>
            <person name="Wu L."/>
            <person name="Ma J."/>
        </authorList>
    </citation>
    <scope>NUCLEOTIDE SEQUENCE [LARGE SCALE GENOMIC DNA]</scope>
    <source>
        <strain evidence="2">JCM 4376</strain>
    </source>
</reference>
<accession>A0ABQ2W6M9</accession>